<dbReference type="AlphaFoldDB" id="A0A5K7SAK9"/>
<evidence type="ECO:0000313" key="2">
    <source>
        <dbReference type="Proteomes" id="UP001193389"/>
    </source>
</evidence>
<organism evidence="1 2">
    <name type="scientific">Aquipluma nitroreducens</name>
    <dbReference type="NCBI Taxonomy" id="2010828"/>
    <lineage>
        <taxon>Bacteria</taxon>
        <taxon>Pseudomonadati</taxon>
        <taxon>Bacteroidota</taxon>
        <taxon>Bacteroidia</taxon>
        <taxon>Marinilabiliales</taxon>
        <taxon>Prolixibacteraceae</taxon>
        <taxon>Aquipluma</taxon>
    </lineage>
</organism>
<dbReference type="Proteomes" id="UP001193389">
    <property type="component" value="Chromosome"/>
</dbReference>
<evidence type="ECO:0000313" key="1">
    <source>
        <dbReference type="EMBL" id="BBE18618.1"/>
    </source>
</evidence>
<accession>A0A5K7SAK9</accession>
<protein>
    <submittedName>
        <fullName evidence="1">Uncharacterized protein</fullName>
    </submittedName>
</protein>
<keyword evidence="2" id="KW-1185">Reference proteome</keyword>
<dbReference type="KEGG" id="anf:AQPE_2781"/>
<proteinExistence type="predicted"/>
<reference evidence="1" key="1">
    <citation type="journal article" date="2020" name="Int. J. Syst. Evol. Microbiol.">
        <title>Aquipluma nitroreducens gen. nov. sp. nov., a novel facultatively anaerobic bacterium isolated from a freshwater lake.</title>
        <authorList>
            <person name="Watanabe M."/>
            <person name="Kojima H."/>
            <person name="Fukui M."/>
        </authorList>
    </citation>
    <scope>NUCLEOTIDE SEQUENCE</scope>
    <source>
        <strain evidence="1">MeG22</strain>
    </source>
</reference>
<name>A0A5K7SAK9_9BACT</name>
<gene>
    <name evidence="1" type="ORF">AQPE_2781</name>
</gene>
<dbReference type="EMBL" id="AP018694">
    <property type="protein sequence ID" value="BBE18618.1"/>
    <property type="molecule type" value="Genomic_DNA"/>
</dbReference>
<sequence>MKSLRITLKKSERALEGHSRWALQKIKKTLHCCKVLIFKVENIGIEPMTF</sequence>